<feature type="region of interest" description="Disordered" evidence="1">
    <location>
        <begin position="1"/>
        <end position="43"/>
    </location>
</feature>
<dbReference type="Proteomes" id="UP000241462">
    <property type="component" value="Unassembled WGS sequence"/>
</dbReference>
<dbReference type="AlphaFoldDB" id="A0A2T3A845"/>
<name>A0A2T3A845_9PEZI</name>
<keyword evidence="3" id="KW-1185">Reference proteome</keyword>
<evidence type="ECO:0000256" key="1">
    <source>
        <dbReference type="SAM" id="MobiDB-lite"/>
    </source>
</evidence>
<reference evidence="2 3" key="1">
    <citation type="journal article" date="2018" name="Mycol. Prog.">
        <title>Coniella lustricola, a new species from submerged detritus.</title>
        <authorList>
            <person name="Raudabaugh D.B."/>
            <person name="Iturriaga T."/>
            <person name="Carver A."/>
            <person name="Mondo S."/>
            <person name="Pangilinan J."/>
            <person name="Lipzen A."/>
            <person name="He G."/>
            <person name="Amirebrahimi M."/>
            <person name="Grigoriev I.V."/>
            <person name="Miller A.N."/>
        </authorList>
    </citation>
    <scope>NUCLEOTIDE SEQUENCE [LARGE SCALE GENOMIC DNA]</scope>
    <source>
        <strain evidence="2 3">B22-T-1</strain>
    </source>
</reference>
<organism evidence="2 3">
    <name type="scientific">Coniella lustricola</name>
    <dbReference type="NCBI Taxonomy" id="2025994"/>
    <lineage>
        <taxon>Eukaryota</taxon>
        <taxon>Fungi</taxon>
        <taxon>Dikarya</taxon>
        <taxon>Ascomycota</taxon>
        <taxon>Pezizomycotina</taxon>
        <taxon>Sordariomycetes</taxon>
        <taxon>Sordariomycetidae</taxon>
        <taxon>Diaporthales</taxon>
        <taxon>Schizoparmaceae</taxon>
        <taxon>Coniella</taxon>
    </lineage>
</organism>
<dbReference type="InParanoid" id="A0A2T3A845"/>
<sequence>MQQRHERKYRDIRPAKLPVERADSNDNKSFVASPAETSSQPRRKRSAVAVACDRCRARKVAVSSPVLLQKQPGSSFVMLCDPCFLRMGSKFSFSVQISLVCFTIPYSSATARCSEVYIPILAQPIVHQQLLQSCSRTDFVAETWHPVWCDSISAWWLDHQCPAKHLRSGCPCLGEISRLFEPCAFVLRFSHSVVVILR</sequence>
<feature type="compositionally biased region" description="Polar residues" evidence="1">
    <location>
        <begin position="27"/>
        <end position="40"/>
    </location>
</feature>
<evidence type="ECO:0000313" key="2">
    <source>
        <dbReference type="EMBL" id="PSR85567.1"/>
    </source>
</evidence>
<protein>
    <submittedName>
        <fullName evidence="2">Uncharacterized protein</fullName>
    </submittedName>
</protein>
<evidence type="ECO:0000313" key="3">
    <source>
        <dbReference type="Proteomes" id="UP000241462"/>
    </source>
</evidence>
<gene>
    <name evidence="2" type="ORF">BD289DRAFT_258673</name>
</gene>
<accession>A0A2T3A845</accession>
<proteinExistence type="predicted"/>
<feature type="compositionally biased region" description="Basic and acidic residues" evidence="1">
    <location>
        <begin position="8"/>
        <end position="26"/>
    </location>
</feature>
<dbReference type="EMBL" id="KZ678441">
    <property type="protein sequence ID" value="PSR85567.1"/>
    <property type="molecule type" value="Genomic_DNA"/>
</dbReference>